<dbReference type="Proteomes" id="UP001151582">
    <property type="component" value="Unassembled WGS sequence"/>
</dbReference>
<dbReference type="EMBL" id="JANBQB010000223">
    <property type="protein sequence ID" value="KAJ1979364.1"/>
    <property type="molecule type" value="Genomic_DNA"/>
</dbReference>
<comment type="caution">
    <text evidence="6">The sequence shown here is derived from an EMBL/GenBank/DDBJ whole genome shotgun (WGS) entry which is preliminary data.</text>
</comment>
<evidence type="ECO:0000313" key="7">
    <source>
        <dbReference type="Proteomes" id="UP001151582"/>
    </source>
</evidence>
<evidence type="ECO:0008006" key="8">
    <source>
        <dbReference type="Google" id="ProtNLM"/>
    </source>
</evidence>
<name>A0A9W8B8P7_9FUNG</name>
<evidence type="ECO:0000313" key="6">
    <source>
        <dbReference type="EMBL" id="KAJ1979364.1"/>
    </source>
</evidence>
<dbReference type="PANTHER" id="PTHR11081:SF32">
    <property type="entry name" value="POST-TRANSCRIPTIONAL REGULATOR MKT1"/>
    <property type="match status" value="1"/>
</dbReference>
<dbReference type="Pfam" id="PF00752">
    <property type="entry name" value="XPG_N"/>
    <property type="match status" value="1"/>
</dbReference>
<dbReference type="CDD" id="cd09858">
    <property type="entry name" value="PIN_MKT1"/>
    <property type="match status" value="1"/>
</dbReference>
<dbReference type="InterPro" id="IPR022040">
    <property type="entry name" value="MKT1_N"/>
</dbReference>
<dbReference type="PRINTS" id="PR00853">
    <property type="entry name" value="XPGRADSUPER"/>
</dbReference>
<evidence type="ECO:0000259" key="5">
    <source>
        <dbReference type="Pfam" id="PF12247"/>
    </source>
</evidence>
<feature type="domain" description="XPG N-terminal" evidence="3">
    <location>
        <begin position="12"/>
        <end position="92"/>
    </location>
</feature>
<dbReference type="AlphaFoldDB" id="A0A9W8B8P7"/>
<comment type="similarity">
    <text evidence="2">Belongs to the XPG/RAD2 endonuclease family.</text>
</comment>
<dbReference type="SUPFAM" id="SSF88723">
    <property type="entry name" value="PIN domain-like"/>
    <property type="match status" value="1"/>
</dbReference>
<keyword evidence="1" id="KW-0810">Translation regulation</keyword>
<dbReference type="InterPro" id="IPR006085">
    <property type="entry name" value="XPG_DNA_repair_N"/>
</dbReference>
<dbReference type="Pfam" id="PF12246">
    <property type="entry name" value="MKT1_C"/>
    <property type="match status" value="1"/>
</dbReference>
<dbReference type="OrthoDB" id="17262at2759"/>
<keyword evidence="7" id="KW-1185">Reference proteome</keyword>
<dbReference type="GO" id="GO:0003730">
    <property type="term" value="F:mRNA 3'-UTR binding"/>
    <property type="evidence" value="ECO:0007669"/>
    <property type="project" value="TreeGrafter"/>
</dbReference>
<dbReference type="InterPro" id="IPR037314">
    <property type="entry name" value="MKT1_H3TH"/>
</dbReference>
<dbReference type="GO" id="GO:0006417">
    <property type="term" value="P:regulation of translation"/>
    <property type="evidence" value="ECO:0007669"/>
    <property type="project" value="UniProtKB-KW"/>
</dbReference>
<evidence type="ECO:0000256" key="1">
    <source>
        <dbReference type="ARBA" id="ARBA00022845"/>
    </source>
</evidence>
<reference evidence="6" key="1">
    <citation type="submission" date="2022-07" db="EMBL/GenBank/DDBJ databases">
        <title>Phylogenomic reconstructions and comparative analyses of Kickxellomycotina fungi.</title>
        <authorList>
            <person name="Reynolds N.K."/>
            <person name="Stajich J.E."/>
            <person name="Barry K."/>
            <person name="Grigoriev I.V."/>
            <person name="Crous P."/>
            <person name="Smith M.E."/>
        </authorList>
    </citation>
    <scope>NUCLEOTIDE SEQUENCE</scope>
    <source>
        <strain evidence="6">RSA 567</strain>
    </source>
</reference>
<evidence type="ECO:0000259" key="3">
    <source>
        <dbReference type="Pfam" id="PF00752"/>
    </source>
</evidence>
<feature type="domain" description="Post-transcriptional regulator MKT1 C-terminal" evidence="4">
    <location>
        <begin position="472"/>
        <end position="726"/>
    </location>
</feature>
<dbReference type="InterPro" id="IPR022039">
    <property type="entry name" value="MKT1_C"/>
</dbReference>
<dbReference type="Pfam" id="PF12247">
    <property type="entry name" value="MKT1_N"/>
    <property type="match status" value="1"/>
</dbReference>
<protein>
    <recommendedName>
        <fullName evidence="8">XPG-I domain-containing protein</fullName>
    </recommendedName>
</protein>
<dbReference type="Gene3D" id="3.40.50.1010">
    <property type="entry name" value="5'-nuclease"/>
    <property type="match status" value="1"/>
</dbReference>
<sequence length="730" mass="81028">MPVRHFDIFTVERSLLQHSPLPILKGTRVGIDGNYWLRRLLRSEVRETFSVAMGSVPLDLTTAIERDLRRFEAAGIQPVFVFSGVAMARKDKPFSREDLRPGRRARAWNWYYEQHTDSALTQWRTSSSVNQQDQMWEVLRILREHNVEFMRAPYAAWGQLVYLQQHPQAPIQAIHAGTEIVVFDVDRVIVGFDFDKGTFSWMSKRAALKDLQLTTDQFLDVCILAGFDWSTTFPPLTTSMGFSFKAVHDMVKQYKSGSNVVQQHADNPEVIKHKYVDIFCRARCAVKNHLILNDEGHVVPLSTDNAPTDLHEVLGYRLPESIYYCLAKGLVGTPVINNLVSGMLLETAPLCNGETNEYRQLLKDLLPLRTTTLALLSKSLHHFYQNRKVVSIYYFEPTVEHNMAHAKASIHPTVVESSTVSVSTGAMPTLYDALTKFLTPGLVAAQKQDTKEPLHGPAPIVASALLTMLVESGFVDAQYKPTEWGDALLAGLRCSGPNATAHSAELLATLMLVRHKVLKPQPFSIEYTPASSVPVGSSLPVATVETLRAHQRLIARTVGILPIQTQSSPWAGPLNRDLLAYSSGARAVTKTLRNLAEMATLNLFLHGKAQLSNGDNDQQQGYLTVALHLPFSRDPDDAMSLVTFTYLDHIVQQLSAASPAKPLTIKAEALKAIQATFTSVSDPVAQLKGAFQFWDQVVVAAQLLGSAGTIDESLTTAFTAAQKWARPYYP</sequence>
<dbReference type="CDD" id="cd09902">
    <property type="entry name" value="H3TH_MKT1"/>
    <property type="match status" value="1"/>
</dbReference>
<feature type="domain" description="Post-transcriptional regulator MKT1 N-terminal" evidence="5">
    <location>
        <begin position="307"/>
        <end position="395"/>
    </location>
</feature>
<dbReference type="GO" id="GO:0004518">
    <property type="term" value="F:nuclease activity"/>
    <property type="evidence" value="ECO:0007669"/>
    <property type="project" value="InterPro"/>
</dbReference>
<organism evidence="6 7">
    <name type="scientific">Dimargaris verticillata</name>
    <dbReference type="NCBI Taxonomy" id="2761393"/>
    <lineage>
        <taxon>Eukaryota</taxon>
        <taxon>Fungi</taxon>
        <taxon>Fungi incertae sedis</taxon>
        <taxon>Zoopagomycota</taxon>
        <taxon>Kickxellomycotina</taxon>
        <taxon>Dimargaritomycetes</taxon>
        <taxon>Dimargaritales</taxon>
        <taxon>Dimargaritaceae</taxon>
        <taxon>Dimargaris</taxon>
    </lineage>
</organism>
<evidence type="ECO:0000259" key="4">
    <source>
        <dbReference type="Pfam" id="PF12246"/>
    </source>
</evidence>
<dbReference type="PANTHER" id="PTHR11081">
    <property type="entry name" value="FLAP ENDONUCLEASE FAMILY MEMBER"/>
    <property type="match status" value="1"/>
</dbReference>
<evidence type="ECO:0000256" key="2">
    <source>
        <dbReference type="ARBA" id="ARBA00024023"/>
    </source>
</evidence>
<gene>
    <name evidence="6" type="ORF">H4R34_002858</name>
</gene>
<proteinExistence type="inferred from homology"/>
<accession>A0A9W8B8P7</accession>
<dbReference type="InterPro" id="IPR029060">
    <property type="entry name" value="PIN-like_dom_sf"/>
</dbReference>
<dbReference type="InterPro" id="IPR006084">
    <property type="entry name" value="XPG/Rad2"/>
</dbReference>